<accession>A0A228II75</accession>
<organism evidence="1 2">
    <name type="scientific">Burkholderia aenigmatica</name>
    <dbReference type="NCBI Taxonomy" id="2015348"/>
    <lineage>
        <taxon>Bacteria</taxon>
        <taxon>Pseudomonadati</taxon>
        <taxon>Pseudomonadota</taxon>
        <taxon>Betaproteobacteria</taxon>
        <taxon>Burkholderiales</taxon>
        <taxon>Burkholderiaceae</taxon>
        <taxon>Burkholderia</taxon>
        <taxon>Burkholderia cepacia complex</taxon>
    </lineage>
</organism>
<protein>
    <submittedName>
        <fullName evidence="1">Uncharacterized protein</fullName>
    </submittedName>
</protein>
<comment type="caution">
    <text evidence="1">The sequence shown here is derived from an EMBL/GenBank/DDBJ whole genome shotgun (WGS) entry which is preliminary data.</text>
</comment>
<reference evidence="2" key="1">
    <citation type="submission" date="2017-06" db="EMBL/GenBank/DDBJ databases">
        <authorList>
            <person name="LiPuma J."/>
            <person name="Spilker T."/>
        </authorList>
    </citation>
    <scope>NUCLEOTIDE SEQUENCE [LARGE SCALE GENOMIC DNA]</scope>
    <source>
        <strain evidence="2">AU17325</strain>
    </source>
</reference>
<reference evidence="1 2" key="2">
    <citation type="submission" date="2017-08" db="EMBL/GenBank/DDBJ databases">
        <title>WGS of novel Burkholderia cepaca complex species.</title>
        <authorList>
            <person name="Lipuma J."/>
            <person name="Spilker T."/>
        </authorList>
    </citation>
    <scope>NUCLEOTIDE SEQUENCE [LARGE SCALE GENOMIC DNA]</scope>
    <source>
        <strain evidence="1 2">AU17325</strain>
    </source>
</reference>
<gene>
    <name evidence="1" type="ORF">CFB84_21785</name>
</gene>
<evidence type="ECO:0000313" key="1">
    <source>
        <dbReference type="EMBL" id="OXI41895.1"/>
    </source>
</evidence>
<proteinExistence type="predicted"/>
<name>A0A228II75_9BURK</name>
<sequence length="73" mass="7919">MKVVRTRVRGDALTRRRFVSGLQQAWQIFDGAGGYSNAIAGIVCGIILRSVDGARIGGDTQAVRMTWQGAWPV</sequence>
<dbReference type="RefSeq" id="WP_089451983.1">
    <property type="nucleotide sequence ID" value="NZ_CP184469.1"/>
</dbReference>
<dbReference type="EMBL" id="NKFA01000008">
    <property type="protein sequence ID" value="OXI41895.1"/>
    <property type="molecule type" value="Genomic_DNA"/>
</dbReference>
<dbReference type="GeneID" id="99660824"/>
<evidence type="ECO:0000313" key="2">
    <source>
        <dbReference type="Proteomes" id="UP000214600"/>
    </source>
</evidence>
<dbReference type="AlphaFoldDB" id="A0A228II75"/>
<dbReference type="Proteomes" id="UP000214600">
    <property type="component" value="Unassembled WGS sequence"/>
</dbReference>